<evidence type="ECO:0000313" key="3">
    <source>
        <dbReference type="Proteomes" id="UP000009877"/>
    </source>
</evidence>
<reference evidence="2 3" key="1">
    <citation type="journal article" date="2014" name="Genome Announc.">
        <title>Draft Genome Sequence of Kocuria palustris PEL.</title>
        <authorList>
            <person name="Sharma G."/>
            <person name="Khatri I."/>
            <person name="Subramanian S."/>
        </authorList>
    </citation>
    <scope>NUCLEOTIDE SEQUENCE [LARGE SCALE GENOMIC DNA]</scope>
    <source>
        <strain evidence="2 3">PEL</strain>
    </source>
</reference>
<name>M2YF46_9MICC</name>
<comment type="caution">
    <text evidence="2">The sequence shown here is derived from an EMBL/GenBank/DDBJ whole genome shotgun (WGS) entry which is preliminary data.</text>
</comment>
<gene>
    <name evidence="2" type="ORF">C884_02118</name>
</gene>
<dbReference type="RefSeq" id="WP_006214131.1">
    <property type="nucleotide sequence ID" value="NZ_ANHZ02000005.1"/>
</dbReference>
<evidence type="ECO:0000313" key="2">
    <source>
        <dbReference type="EMBL" id="EME37204.1"/>
    </source>
</evidence>
<dbReference type="Proteomes" id="UP000009877">
    <property type="component" value="Unassembled WGS sequence"/>
</dbReference>
<dbReference type="Pfam" id="PF26312">
    <property type="entry name" value="DUF8083"/>
    <property type="match status" value="1"/>
</dbReference>
<dbReference type="AlphaFoldDB" id="M2YF46"/>
<organism evidence="2 3">
    <name type="scientific">Kocuria palustris PEL</name>
    <dbReference type="NCBI Taxonomy" id="1236550"/>
    <lineage>
        <taxon>Bacteria</taxon>
        <taxon>Bacillati</taxon>
        <taxon>Actinomycetota</taxon>
        <taxon>Actinomycetes</taxon>
        <taxon>Micrococcales</taxon>
        <taxon>Micrococcaceae</taxon>
        <taxon>Kocuria</taxon>
    </lineage>
</organism>
<proteinExistence type="predicted"/>
<dbReference type="EMBL" id="ANHZ02000005">
    <property type="protein sequence ID" value="EME37204.1"/>
    <property type="molecule type" value="Genomic_DNA"/>
</dbReference>
<sequence>MAPLSGLGSAWRASAAPAQRFALRVYVPQDDLDGIYQPLVPAAVPPEEGSAAQLEEQLARLAVAEDGSLPPRFDALWRLPSSAAPAHPGEGPPRPLFHPSQRLRRSLQLFAAAEEGDQDAALLSLLLPHDEVAGRARSAAPEHFLPQYARQSDWTVPLSWFALFLEEDLVRTPFRGRIVHRLIAPASVAAQRAGEASGAIASLQREDVAELAEDLQRLSRWVGSFGHGALITLDYGAVADRLQPDESPRDMADAMAFARDGDLESTALALRRLVRRWLPIAQLEHAS</sequence>
<protein>
    <recommendedName>
        <fullName evidence="1">DUF8083 domain-containing protein</fullName>
    </recommendedName>
</protein>
<dbReference type="InterPro" id="IPR058396">
    <property type="entry name" value="DUF8083"/>
</dbReference>
<keyword evidence="3" id="KW-1185">Reference proteome</keyword>
<feature type="domain" description="DUF8083" evidence="1">
    <location>
        <begin position="21"/>
        <end position="284"/>
    </location>
</feature>
<dbReference type="STRING" id="71999.KPaMU14_11540"/>
<evidence type="ECO:0000259" key="1">
    <source>
        <dbReference type="Pfam" id="PF26312"/>
    </source>
</evidence>
<accession>M2YF46</accession>